<dbReference type="Proteomes" id="UP000480929">
    <property type="component" value="Unassembled WGS sequence"/>
</dbReference>
<keyword evidence="1" id="KW-0472">Membrane</keyword>
<dbReference type="EMBL" id="WKPI01000009">
    <property type="protein sequence ID" value="MSC32853.1"/>
    <property type="molecule type" value="Genomic_DNA"/>
</dbReference>
<keyword evidence="1" id="KW-1133">Transmembrane helix</keyword>
<dbReference type="InterPro" id="IPR045679">
    <property type="entry name" value="DUF6199"/>
</dbReference>
<feature type="domain" description="DUF6199" evidence="2">
    <location>
        <begin position="10"/>
        <end position="63"/>
    </location>
</feature>
<keyword evidence="6" id="KW-1185">Reference proteome</keyword>
<accession>A0A6N7S685</accession>
<evidence type="ECO:0000313" key="4">
    <source>
        <dbReference type="EMBL" id="MSC32853.1"/>
    </source>
</evidence>
<evidence type="ECO:0000256" key="1">
    <source>
        <dbReference type="SAM" id="Phobius"/>
    </source>
</evidence>
<comment type="caution">
    <text evidence="3">The sequence shown here is derived from an EMBL/GenBank/DDBJ whole genome shotgun (WGS) entry which is preliminary data.</text>
</comment>
<evidence type="ECO:0000259" key="2">
    <source>
        <dbReference type="Pfam" id="PF19701"/>
    </source>
</evidence>
<dbReference type="RefSeq" id="WP_154238502.1">
    <property type="nucleotide sequence ID" value="NZ_CALJPI010000266.1"/>
</dbReference>
<evidence type="ECO:0000313" key="6">
    <source>
        <dbReference type="Proteomes" id="UP000480929"/>
    </source>
</evidence>
<gene>
    <name evidence="4" type="ORF">GKD88_06945</name>
    <name evidence="3" type="ORF">GKE08_07380</name>
</gene>
<protein>
    <recommendedName>
        <fullName evidence="2">DUF6199 domain-containing protein</fullName>
    </recommendedName>
</protein>
<dbReference type="OrthoDB" id="1647279at2"/>
<feature type="transmembrane region" description="Helical" evidence="1">
    <location>
        <begin position="43"/>
        <end position="65"/>
    </location>
</feature>
<keyword evidence="1" id="KW-0812">Transmembrane</keyword>
<name>A0A6N7S685_9FIRM</name>
<dbReference type="Pfam" id="PF19701">
    <property type="entry name" value="DUF6199"/>
    <property type="match status" value="1"/>
</dbReference>
<reference evidence="5 6" key="1">
    <citation type="journal article" date="2019" name="Nat. Med.">
        <title>A library of human gut bacterial isolates paired with longitudinal multiomics data enables mechanistic microbiome research.</title>
        <authorList>
            <person name="Poyet M."/>
            <person name="Groussin M."/>
            <person name="Gibbons S.M."/>
            <person name="Avila-Pacheco J."/>
            <person name="Jiang X."/>
            <person name="Kearney S.M."/>
            <person name="Perrotta A.R."/>
            <person name="Berdy B."/>
            <person name="Zhao S."/>
            <person name="Lieberman T.D."/>
            <person name="Swanson P.K."/>
            <person name="Smith M."/>
            <person name="Roesemann S."/>
            <person name="Alexander J.E."/>
            <person name="Rich S.A."/>
            <person name="Livny J."/>
            <person name="Vlamakis H."/>
            <person name="Clish C."/>
            <person name="Bullock K."/>
            <person name="Deik A."/>
            <person name="Scott J."/>
            <person name="Pierce K.A."/>
            <person name="Xavier R.J."/>
            <person name="Alm E.J."/>
        </authorList>
    </citation>
    <scope>NUCLEOTIDE SEQUENCE [LARGE SCALE GENOMIC DNA]</scope>
    <source>
        <strain evidence="3 5">BIOML-A4</strain>
        <strain evidence="4 6">BIOML-A5</strain>
    </source>
</reference>
<organism evidence="3 5">
    <name type="scientific">Holdemania massiliensis</name>
    <dbReference type="NCBI Taxonomy" id="1468449"/>
    <lineage>
        <taxon>Bacteria</taxon>
        <taxon>Bacillati</taxon>
        <taxon>Bacillota</taxon>
        <taxon>Erysipelotrichia</taxon>
        <taxon>Erysipelotrichales</taxon>
        <taxon>Erysipelotrichaceae</taxon>
        <taxon>Holdemania</taxon>
    </lineage>
</organism>
<evidence type="ECO:0000313" key="5">
    <source>
        <dbReference type="Proteomes" id="UP000433575"/>
    </source>
</evidence>
<dbReference type="AlphaFoldDB" id="A0A6N7S685"/>
<proteinExistence type="predicted"/>
<dbReference type="EMBL" id="WKPJ01000008">
    <property type="protein sequence ID" value="MSA89145.1"/>
    <property type="molecule type" value="Genomic_DNA"/>
</dbReference>
<dbReference type="Proteomes" id="UP000433575">
    <property type="component" value="Unassembled WGS sequence"/>
</dbReference>
<evidence type="ECO:0000313" key="3">
    <source>
        <dbReference type="EMBL" id="MSA89145.1"/>
    </source>
</evidence>
<sequence length="75" mass="8736">MIMALTIPVCFWFGWYAFTNPEKVWKFQHFLSVKDGTPTAFSLFMIKAGAIIIFLVGIFILFMYIDIILSMTIFK</sequence>